<gene>
    <name evidence="1" type="ORF">EQG79_01360</name>
</gene>
<proteinExistence type="predicted"/>
<evidence type="ECO:0008006" key="3">
    <source>
        <dbReference type="Google" id="ProtNLM"/>
    </source>
</evidence>
<evidence type="ECO:0000313" key="2">
    <source>
        <dbReference type="Proteomes" id="UP000290407"/>
    </source>
</evidence>
<name>A0A4Q2UNC4_9BACT</name>
<dbReference type="Proteomes" id="UP000290407">
    <property type="component" value="Unassembled WGS sequence"/>
</dbReference>
<protein>
    <recommendedName>
        <fullName evidence="3">DNA-binding protein</fullName>
    </recommendedName>
</protein>
<keyword evidence="2" id="KW-1185">Reference proteome</keyword>
<evidence type="ECO:0000313" key="1">
    <source>
        <dbReference type="EMBL" id="RYC70826.1"/>
    </source>
</evidence>
<dbReference type="RefSeq" id="WP_129599255.1">
    <property type="nucleotide sequence ID" value="NZ_SBLB01000001.1"/>
</dbReference>
<organism evidence="1 2">
    <name type="scientific">Spirosoma sordidisoli</name>
    <dbReference type="NCBI Taxonomy" id="2502893"/>
    <lineage>
        <taxon>Bacteria</taxon>
        <taxon>Pseudomonadati</taxon>
        <taxon>Bacteroidota</taxon>
        <taxon>Cytophagia</taxon>
        <taxon>Cytophagales</taxon>
        <taxon>Cytophagaceae</taxon>
        <taxon>Spirosoma</taxon>
    </lineage>
</organism>
<comment type="caution">
    <text evidence="1">The sequence shown here is derived from an EMBL/GenBank/DDBJ whole genome shotgun (WGS) entry which is preliminary data.</text>
</comment>
<dbReference type="AlphaFoldDB" id="A0A4Q2UNC4"/>
<reference evidence="1 2" key="1">
    <citation type="submission" date="2019-01" db="EMBL/GenBank/DDBJ databases">
        <title>Spirosoma flava sp. nov., a propanil-degrading bacterium isolated from herbicide-contaminated soil.</title>
        <authorList>
            <person name="Zhang L."/>
            <person name="Jiang J.-D."/>
        </authorList>
    </citation>
    <scope>NUCLEOTIDE SEQUENCE [LARGE SCALE GENOMIC DNA]</scope>
    <source>
        <strain evidence="1 2">TY50</strain>
    </source>
</reference>
<accession>A0A4Q2UNC4</accession>
<sequence>MTYVPSYEEFNKLREEFQVLRQENEFLRKLFLSQRTVTRSQARLMLGVSETTLWRLTQKQTIEVVSDGGKEKITLESVRVYLTAQKKLSTQDANGRIIEVLHTVC</sequence>
<dbReference type="EMBL" id="SBLB01000001">
    <property type="protein sequence ID" value="RYC70826.1"/>
    <property type="molecule type" value="Genomic_DNA"/>
</dbReference>